<keyword evidence="3" id="KW-1185">Reference proteome</keyword>
<feature type="region of interest" description="Disordered" evidence="1">
    <location>
        <begin position="49"/>
        <end position="75"/>
    </location>
</feature>
<dbReference type="AlphaFoldDB" id="A0AAW2G0K6"/>
<protein>
    <recommendedName>
        <fullName evidence="4">Ribosomal protein S14</fullName>
    </recommendedName>
</protein>
<evidence type="ECO:0000256" key="1">
    <source>
        <dbReference type="SAM" id="MobiDB-lite"/>
    </source>
</evidence>
<evidence type="ECO:0000313" key="2">
    <source>
        <dbReference type="EMBL" id="KAL0121836.1"/>
    </source>
</evidence>
<dbReference type="EMBL" id="JADYXP020000006">
    <property type="protein sequence ID" value="KAL0121836.1"/>
    <property type="molecule type" value="Genomic_DNA"/>
</dbReference>
<proteinExistence type="predicted"/>
<dbReference type="Proteomes" id="UP001430953">
    <property type="component" value="Unassembled WGS sequence"/>
</dbReference>
<reference evidence="2 3" key="1">
    <citation type="submission" date="2023-03" db="EMBL/GenBank/DDBJ databases">
        <title>High recombination rates correlate with genetic variation in Cardiocondyla obscurior ants.</title>
        <authorList>
            <person name="Errbii M."/>
        </authorList>
    </citation>
    <scope>NUCLEOTIDE SEQUENCE [LARGE SCALE GENOMIC DNA]</scope>
    <source>
        <strain evidence="2">Alpha-2009</strain>
        <tissue evidence="2">Whole body</tissue>
    </source>
</reference>
<sequence length="106" mass="12364">MRWIMNVFKWLEQSLSVRDSRYVAFAGVRRGVEEEKQIRARVVEAGGRAPCNRGREREKRRAREKRTREGGGRRVRPGYVCQTIREIALTSVLGPFDSKPRAERFS</sequence>
<gene>
    <name evidence="2" type="ORF">PUN28_006951</name>
</gene>
<feature type="compositionally biased region" description="Basic and acidic residues" evidence="1">
    <location>
        <begin position="53"/>
        <end position="72"/>
    </location>
</feature>
<accession>A0AAW2G0K6</accession>
<evidence type="ECO:0008006" key="4">
    <source>
        <dbReference type="Google" id="ProtNLM"/>
    </source>
</evidence>
<organism evidence="2 3">
    <name type="scientific">Cardiocondyla obscurior</name>
    <dbReference type="NCBI Taxonomy" id="286306"/>
    <lineage>
        <taxon>Eukaryota</taxon>
        <taxon>Metazoa</taxon>
        <taxon>Ecdysozoa</taxon>
        <taxon>Arthropoda</taxon>
        <taxon>Hexapoda</taxon>
        <taxon>Insecta</taxon>
        <taxon>Pterygota</taxon>
        <taxon>Neoptera</taxon>
        <taxon>Endopterygota</taxon>
        <taxon>Hymenoptera</taxon>
        <taxon>Apocrita</taxon>
        <taxon>Aculeata</taxon>
        <taxon>Formicoidea</taxon>
        <taxon>Formicidae</taxon>
        <taxon>Myrmicinae</taxon>
        <taxon>Cardiocondyla</taxon>
    </lineage>
</organism>
<comment type="caution">
    <text evidence="2">The sequence shown here is derived from an EMBL/GenBank/DDBJ whole genome shotgun (WGS) entry which is preliminary data.</text>
</comment>
<name>A0AAW2G0K6_9HYME</name>
<evidence type="ECO:0000313" key="3">
    <source>
        <dbReference type="Proteomes" id="UP001430953"/>
    </source>
</evidence>